<evidence type="ECO:0000256" key="1">
    <source>
        <dbReference type="SAM" id="MobiDB-lite"/>
    </source>
</evidence>
<dbReference type="PANTHER" id="PTHR37456:SF4">
    <property type="entry name" value="COLLAGEN ALPHA-1(XXIII) CHAIN"/>
    <property type="match status" value="1"/>
</dbReference>
<reference evidence="3 4" key="1">
    <citation type="submission" date="2015-12" db="EMBL/GenBank/DDBJ databases">
        <title>The genome of Folsomia candida.</title>
        <authorList>
            <person name="Faddeeva A."/>
            <person name="Derks M.F."/>
            <person name="Anvar Y."/>
            <person name="Smit S."/>
            <person name="Van Straalen N."/>
            <person name="Roelofs D."/>
        </authorList>
    </citation>
    <scope>NUCLEOTIDE SEQUENCE [LARGE SCALE GENOMIC DNA]</scope>
    <source>
        <strain evidence="3 4">VU population</strain>
        <tissue evidence="3">Whole body</tissue>
    </source>
</reference>
<gene>
    <name evidence="3" type="ORF">Fcan01_17881</name>
</gene>
<sequence>MISLRVLFFVVAIIHLHILGISASSVKPENNHPVQPEDKLRNFVKDESVNQDQSQRAELKHVPANVSSLAIEERVDQLALAVIELKQLAETAANRKKEAIMCPICPTGAKGHPGIPGENGVPGIPGSPGRLSTLGERGETGLPGFHGMTGMKGERGSQGKKGEQGDPIEGLMSPSAMSSCPEGFHFSRRWAVCAPSVKLRGSVVG</sequence>
<accession>A0A226DRU0</accession>
<dbReference type="STRING" id="158441.A0A226DRU0"/>
<dbReference type="Pfam" id="PF01391">
    <property type="entry name" value="Collagen"/>
    <property type="match status" value="1"/>
</dbReference>
<evidence type="ECO:0000313" key="3">
    <source>
        <dbReference type="EMBL" id="OXA47387.1"/>
    </source>
</evidence>
<dbReference type="PANTHER" id="PTHR37456">
    <property type="entry name" value="SI:CH211-266K2.1"/>
    <property type="match status" value="1"/>
</dbReference>
<evidence type="ECO:0000256" key="2">
    <source>
        <dbReference type="SAM" id="SignalP"/>
    </source>
</evidence>
<keyword evidence="2" id="KW-0732">Signal</keyword>
<feature type="chain" id="PRO_5012691618" evidence="2">
    <location>
        <begin position="24"/>
        <end position="205"/>
    </location>
</feature>
<proteinExistence type="predicted"/>
<keyword evidence="4" id="KW-1185">Reference proteome</keyword>
<feature type="compositionally biased region" description="Basic and acidic residues" evidence="1">
    <location>
        <begin position="152"/>
        <end position="164"/>
    </location>
</feature>
<evidence type="ECO:0000313" key="4">
    <source>
        <dbReference type="Proteomes" id="UP000198287"/>
    </source>
</evidence>
<dbReference type="GO" id="GO:0005581">
    <property type="term" value="C:collagen trimer"/>
    <property type="evidence" value="ECO:0007669"/>
    <property type="project" value="UniProtKB-KW"/>
</dbReference>
<comment type="caution">
    <text evidence="3">The sequence shown here is derived from an EMBL/GenBank/DDBJ whole genome shotgun (WGS) entry which is preliminary data.</text>
</comment>
<organism evidence="3 4">
    <name type="scientific">Folsomia candida</name>
    <name type="common">Springtail</name>
    <dbReference type="NCBI Taxonomy" id="158441"/>
    <lineage>
        <taxon>Eukaryota</taxon>
        <taxon>Metazoa</taxon>
        <taxon>Ecdysozoa</taxon>
        <taxon>Arthropoda</taxon>
        <taxon>Hexapoda</taxon>
        <taxon>Collembola</taxon>
        <taxon>Entomobryomorpha</taxon>
        <taxon>Isotomoidea</taxon>
        <taxon>Isotomidae</taxon>
        <taxon>Proisotominae</taxon>
        <taxon>Folsomia</taxon>
    </lineage>
</organism>
<dbReference type="Proteomes" id="UP000198287">
    <property type="component" value="Unassembled WGS sequence"/>
</dbReference>
<protein>
    <submittedName>
        <fullName evidence="3">Collagen alpha-5(VI) chain</fullName>
    </submittedName>
</protein>
<dbReference type="InterPro" id="IPR008160">
    <property type="entry name" value="Collagen"/>
</dbReference>
<feature type="region of interest" description="Disordered" evidence="1">
    <location>
        <begin position="142"/>
        <end position="176"/>
    </location>
</feature>
<name>A0A226DRU0_FOLCA</name>
<keyword evidence="3" id="KW-0176">Collagen</keyword>
<feature type="signal peptide" evidence="2">
    <location>
        <begin position="1"/>
        <end position="23"/>
    </location>
</feature>
<dbReference type="AlphaFoldDB" id="A0A226DRU0"/>
<dbReference type="EMBL" id="LNIX01000013">
    <property type="protein sequence ID" value="OXA47387.1"/>
    <property type="molecule type" value="Genomic_DNA"/>
</dbReference>
<dbReference type="InterPro" id="IPR050938">
    <property type="entry name" value="Collagen_Structural_Proteins"/>
</dbReference>